<evidence type="ECO:0000256" key="1">
    <source>
        <dbReference type="SAM" id="SignalP"/>
    </source>
</evidence>
<organism evidence="2 3">
    <name type="scientific">Mucilaginibacter lappiensis</name>
    <dbReference type="NCBI Taxonomy" id="354630"/>
    <lineage>
        <taxon>Bacteria</taxon>
        <taxon>Pseudomonadati</taxon>
        <taxon>Bacteroidota</taxon>
        <taxon>Sphingobacteriia</taxon>
        <taxon>Sphingobacteriales</taxon>
        <taxon>Sphingobacteriaceae</taxon>
        <taxon>Mucilaginibacter</taxon>
    </lineage>
</organism>
<keyword evidence="1" id="KW-0732">Signal</keyword>
<dbReference type="Proteomes" id="UP000541583">
    <property type="component" value="Unassembled WGS sequence"/>
</dbReference>
<evidence type="ECO:0000313" key="3">
    <source>
        <dbReference type="Proteomes" id="UP000541583"/>
    </source>
</evidence>
<comment type="caution">
    <text evidence="2">The sequence shown here is derived from an EMBL/GenBank/DDBJ whole genome shotgun (WGS) entry which is preliminary data.</text>
</comment>
<feature type="signal peptide" evidence="1">
    <location>
        <begin position="1"/>
        <end position="27"/>
    </location>
</feature>
<accession>A0ABR6PPJ5</accession>
<dbReference type="EMBL" id="JACHCB010000013">
    <property type="protein sequence ID" value="MBB6111693.1"/>
    <property type="molecule type" value="Genomic_DNA"/>
</dbReference>
<feature type="chain" id="PRO_5045871956" evidence="1">
    <location>
        <begin position="28"/>
        <end position="175"/>
    </location>
</feature>
<dbReference type="RefSeq" id="WP_139332373.1">
    <property type="nucleotide sequence ID" value="NZ_FTMG01000013.1"/>
</dbReference>
<protein>
    <submittedName>
        <fullName evidence="2">Uncharacterized protein</fullName>
    </submittedName>
</protein>
<evidence type="ECO:0000313" key="2">
    <source>
        <dbReference type="EMBL" id="MBB6111693.1"/>
    </source>
</evidence>
<reference evidence="2 3" key="1">
    <citation type="submission" date="2020-08" db="EMBL/GenBank/DDBJ databases">
        <title>Genomic Encyclopedia of Type Strains, Phase IV (KMG-V): Genome sequencing to study the core and pangenomes of soil and plant-associated prokaryotes.</title>
        <authorList>
            <person name="Whitman W."/>
        </authorList>
    </citation>
    <scope>NUCLEOTIDE SEQUENCE [LARGE SCALE GENOMIC DNA]</scope>
    <source>
        <strain evidence="2 3">ANJLi2</strain>
    </source>
</reference>
<proteinExistence type="predicted"/>
<name>A0ABR6PPJ5_9SPHI</name>
<keyword evidence="3" id="KW-1185">Reference proteome</keyword>
<sequence>MKTPVLNCVSSVLICSMLILSFTSAYAQNHGDPPTIKPGLQIHRDTLIKKIAESDKDFIFKQQKNLNNLPNFAAVDANKSSIQLIGKPDELVIAKWTFVFTPDNKINMTELEKMAWFTYLMGYINGKNWFLEKIAEVNKDFNKDFSDVRSFDDNRKGEFKYTTRPKTLTLTFTTW</sequence>
<gene>
    <name evidence="2" type="ORF">HDF23_004464</name>
</gene>